<organism evidence="1 2">
    <name type="scientific">Rotaria magnacalcarata</name>
    <dbReference type="NCBI Taxonomy" id="392030"/>
    <lineage>
        <taxon>Eukaryota</taxon>
        <taxon>Metazoa</taxon>
        <taxon>Spiralia</taxon>
        <taxon>Gnathifera</taxon>
        <taxon>Rotifera</taxon>
        <taxon>Eurotatoria</taxon>
        <taxon>Bdelloidea</taxon>
        <taxon>Philodinida</taxon>
        <taxon>Philodinidae</taxon>
        <taxon>Rotaria</taxon>
    </lineage>
</organism>
<dbReference type="InterPro" id="IPR011990">
    <property type="entry name" value="TPR-like_helical_dom_sf"/>
</dbReference>
<evidence type="ECO:0000313" key="2">
    <source>
        <dbReference type="Proteomes" id="UP000663824"/>
    </source>
</evidence>
<comment type="caution">
    <text evidence="1">The sequence shown here is derived from an EMBL/GenBank/DDBJ whole genome shotgun (WGS) entry which is preliminary data.</text>
</comment>
<dbReference type="Gene3D" id="1.25.40.10">
    <property type="entry name" value="Tetratricopeptide repeat domain"/>
    <property type="match status" value="1"/>
</dbReference>
<accession>A0A816XC63</accession>
<name>A0A816XC63_9BILA</name>
<sequence length="95" mass="10664">MGENAKTLNYYEKTLGVRQKSLPPNHPLLAQIHGNIICVLNDLRQTKSAIEHPERAVDINCAAFGSDHPHVQVYQILVERFRSKLASISDVDNSK</sequence>
<protein>
    <submittedName>
        <fullName evidence="1">Uncharacterized protein</fullName>
    </submittedName>
</protein>
<dbReference type="EMBL" id="CAJNRE010016225">
    <property type="protein sequence ID" value="CAF2144414.1"/>
    <property type="molecule type" value="Genomic_DNA"/>
</dbReference>
<evidence type="ECO:0000313" key="1">
    <source>
        <dbReference type="EMBL" id="CAF2144414.1"/>
    </source>
</evidence>
<proteinExistence type="predicted"/>
<dbReference type="Proteomes" id="UP000663824">
    <property type="component" value="Unassembled WGS sequence"/>
</dbReference>
<gene>
    <name evidence="1" type="ORF">MBJ925_LOCUS30046</name>
</gene>
<dbReference type="AlphaFoldDB" id="A0A816XC63"/>
<dbReference type="Pfam" id="PF13374">
    <property type="entry name" value="TPR_10"/>
    <property type="match status" value="1"/>
</dbReference>
<reference evidence="1" key="1">
    <citation type="submission" date="2021-02" db="EMBL/GenBank/DDBJ databases">
        <authorList>
            <person name="Nowell W R."/>
        </authorList>
    </citation>
    <scope>NUCLEOTIDE SEQUENCE</scope>
</reference>
<dbReference type="SUPFAM" id="SSF48452">
    <property type="entry name" value="TPR-like"/>
    <property type="match status" value="1"/>
</dbReference>